<protein>
    <submittedName>
        <fullName evidence="4">Quinone oxidoreductase</fullName>
    </submittedName>
</protein>
<dbReference type="PANTHER" id="PTHR48106">
    <property type="entry name" value="QUINONE OXIDOREDUCTASE PIG3-RELATED"/>
    <property type="match status" value="1"/>
</dbReference>
<dbReference type="EMBL" id="BJXL01000115">
    <property type="protein sequence ID" value="GEM84622.1"/>
    <property type="molecule type" value="Genomic_DNA"/>
</dbReference>
<dbReference type="Pfam" id="PF08240">
    <property type="entry name" value="ADH_N"/>
    <property type="match status" value="1"/>
</dbReference>
<evidence type="ECO:0000259" key="3">
    <source>
        <dbReference type="SMART" id="SM00829"/>
    </source>
</evidence>
<name>A0A511R6S5_9DEIN</name>
<dbReference type="Proteomes" id="UP000321197">
    <property type="component" value="Unassembled WGS sequence"/>
</dbReference>
<dbReference type="PANTHER" id="PTHR48106:SF13">
    <property type="entry name" value="QUINONE OXIDOREDUCTASE-RELATED"/>
    <property type="match status" value="1"/>
</dbReference>
<dbReference type="InterPro" id="IPR011032">
    <property type="entry name" value="GroES-like_sf"/>
</dbReference>
<dbReference type="InterPro" id="IPR013154">
    <property type="entry name" value="ADH-like_N"/>
</dbReference>
<evidence type="ECO:0000256" key="1">
    <source>
        <dbReference type="ARBA" id="ARBA00022857"/>
    </source>
</evidence>
<comment type="caution">
    <text evidence="4">The sequence shown here is derived from an EMBL/GenBank/DDBJ whole genome shotgun (WGS) entry which is preliminary data.</text>
</comment>
<dbReference type="SUPFAM" id="SSF50129">
    <property type="entry name" value="GroES-like"/>
    <property type="match status" value="1"/>
</dbReference>
<dbReference type="OrthoDB" id="9787435at2"/>
<dbReference type="GO" id="GO:0070402">
    <property type="term" value="F:NADPH binding"/>
    <property type="evidence" value="ECO:0007669"/>
    <property type="project" value="TreeGrafter"/>
</dbReference>
<dbReference type="GO" id="GO:0035925">
    <property type="term" value="F:mRNA 3'-UTR AU-rich region binding"/>
    <property type="evidence" value="ECO:0007669"/>
    <property type="project" value="TreeGrafter"/>
</dbReference>
<reference evidence="4 5" key="1">
    <citation type="submission" date="2019-07" db="EMBL/GenBank/DDBJ databases">
        <title>Whole genome shotgun sequence of Meiothermus hypogaeus NBRC 106114.</title>
        <authorList>
            <person name="Hosoyama A."/>
            <person name="Uohara A."/>
            <person name="Ohji S."/>
            <person name="Ichikawa N."/>
        </authorList>
    </citation>
    <scope>NUCLEOTIDE SEQUENCE [LARGE SCALE GENOMIC DNA]</scope>
    <source>
        <strain evidence="4 5">NBRC 106114</strain>
    </source>
</reference>
<evidence type="ECO:0000313" key="5">
    <source>
        <dbReference type="Proteomes" id="UP000321197"/>
    </source>
</evidence>
<keyword evidence="1" id="KW-0521">NADP</keyword>
<sequence length="329" mass="35102">MKAIVVEQNGPPETLRYQEVPDPSPKAGEVLVRTTLTSLNYADVQARRGGYEAGSLPPFIPGLDAVGVVEALGEDVEGLWVGQRVAVFTAGGSYAEKVTAKAALTYPVPPQLPDEAVSGLTALVTAYNTLTWAGRLQKGETVLVHAAAGGVGSLAIQIAKALGAGRVFGTVGSPAKAEFVRNLGADEVLGYEDFAEKVLGLTQQQGADLILDSVAGEVFNQGMQCLAPFGRLVVYGHASRQAGTFETRPLHRQNKAVIGYSSGHYRRSRPELLRPTVEAVFELLKAGKIRLEIGARFKLEEAPKAHALMEQRQSVGKILLYPQAIPYNT</sequence>
<organism evidence="4 5">
    <name type="scientific">Meiothermus hypogaeus NBRC 106114</name>
    <dbReference type="NCBI Taxonomy" id="1227553"/>
    <lineage>
        <taxon>Bacteria</taxon>
        <taxon>Thermotogati</taxon>
        <taxon>Deinococcota</taxon>
        <taxon>Deinococci</taxon>
        <taxon>Thermales</taxon>
        <taxon>Thermaceae</taxon>
        <taxon>Meiothermus</taxon>
    </lineage>
</organism>
<dbReference type="SMART" id="SM00829">
    <property type="entry name" value="PKS_ER"/>
    <property type="match status" value="1"/>
</dbReference>
<proteinExistence type="predicted"/>
<dbReference type="InterPro" id="IPR020843">
    <property type="entry name" value="ER"/>
</dbReference>
<dbReference type="PROSITE" id="PS01162">
    <property type="entry name" value="QOR_ZETA_CRYSTAL"/>
    <property type="match status" value="1"/>
</dbReference>
<dbReference type="Gene3D" id="3.90.180.10">
    <property type="entry name" value="Medium-chain alcohol dehydrogenases, catalytic domain"/>
    <property type="match status" value="1"/>
</dbReference>
<dbReference type="CDD" id="cd05286">
    <property type="entry name" value="QOR2"/>
    <property type="match status" value="1"/>
</dbReference>
<dbReference type="AlphaFoldDB" id="A0A511R6S5"/>
<dbReference type="GO" id="GO:0008270">
    <property type="term" value="F:zinc ion binding"/>
    <property type="evidence" value="ECO:0007669"/>
    <property type="project" value="InterPro"/>
</dbReference>
<dbReference type="Pfam" id="PF00107">
    <property type="entry name" value="ADH_zinc_N"/>
    <property type="match status" value="1"/>
</dbReference>
<evidence type="ECO:0000256" key="2">
    <source>
        <dbReference type="ARBA" id="ARBA00023002"/>
    </source>
</evidence>
<dbReference type="GO" id="GO:0005829">
    <property type="term" value="C:cytosol"/>
    <property type="evidence" value="ECO:0007669"/>
    <property type="project" value="TreeGrafter"/>
</dbReference>
<dbReference type="InterPro" id="IPR002364">
    <property type="entry name" value="Quin_OxRdtase/zeta-crystal_CS"/>
</dbReference>
<feature type="domain" description="Enoyl reductase (ER)" evidence="3">
    <location>
        <begin position="10"/>
        <end position="320"/>
    </location>
</feature>
<evidence type="ECO:0000313" key="4">
    <source>
        <dbReference type="EMBL" id="GEM84622.1"/>
    </source>
</evidence>
<dbReference type="InterPro" id="IPR013149">
    <property type="entry name" value="ADH-like_C"/>
</dbReference>
<dbReference type="RefSeq" id="WP_119340152.1">
    <property type="nucleotide sequence ID" value="NZ_BJXL01000115.1"/>
</dbReference>
<dbReference type="SUPFAM" id="SSF51735">
    <property type="entry name" value="NAD(P)-binding Rossmann-fold domains"/>
    <property type="match status" value="1"/>
</dbReference>
<dbReference type="InterPro" id="IPR036291">
    <property type="entry name" value="NAD(P)-bd_dom_sf"/>
</dbReference>
<gene>
    <name evidence="4" type="primary">qor</name>
    <name evidence="4" type="ORF">MHY01S_27880</name>
</gene>
<dbReference type="GO" id="GO:0003960">
    <property type="term" value="F:quinone reductase (NADPH) activity"/>
    <property type="evidence" value="ECO:0007669"/>
    <property type="project" value="InterPro"/>
</dbReference>
<keyword evidence="2" id="KW-0560">Oxidoreductase</keyword>
<dbReference type="InterPro" id="IPR047618">
    <property type="entry name" value="QOR-like"/>
</dbReference>
<accession>A0A511R6S5</accession>
<dbReference type="Gene3D" id="3.40.50.720">
    <property type="entry name" value="NAD(P)-binding Rossmann-like Domain"/>
    <property type="match status" value="1"/>
</dbReference>